<gene>
    <name evidence="8" type="primary">ccmI</name>
    <name evidence="8" type="ORF">GTQ45_06560</name>
</gene>
<dbReference type="InterPro" id="IPR011990">
    <property type="entry name" value="TPR-like_helical_dom_sf"/>
</dbReference>
<feature type="transmembrane region" description="Helical" evidence="6">
    <location>
        <begin position="92"/>
        <end position="113"/>
    </location>
</feature>
<keyword evidence="3" id="KW-0201">Cytochrome c-type biogenesis</keyword>
<dbReference type="NCBIfam" id="TIGR03142">
    <property type="entry name" value="cytochro_ccmI"/>
    <property type="match status" value="1"/>
</dbReference>
<dbReference type="GO" id="GO:0017004">
    <property type="term" value="P:cytochrome complex assembly"/>
    <property type="evidence" value="ECO:0007669"/>
    <property type="project" value="UniProtKB-KW"/>
</dbReference>
<dbReference type="GeneID" id="300655145"/>
<dbReference type="InterPro" id="IPR056413">
    <property type="entry name" value="TPR_CcmH_CycH"/>
</dbReference>
<dbReference type="RefSeq" id="WP_160587385.1">
    <property type="nucleotide sequence ID" value="NZ_BMHN01000001.1"/>
</dbReference>
<evidence type="ECO:0000256" key="6">
    <source>
        <dbReference type="SAM" id="Phobius"/>
    </source>
</evidence>
<keyword evidence="6" id="KW-0812">Transmembrane</keyword>
<keyword evidence="4" id="KW-0802">TPR repeat</keyword>
<dbReference type="OrthoDB" id="9815847at2"/>
<dbReference type="Gene3D" id="1.25.40.10">
    <property type="entry name" value="Tetratricopeptide repeat domain"/>
    <property type="match status" value="1"/>
</dbReference>
<keyword evidence="6" id="KW-0472">Membrane</keyword>
<comment type="caution">
    <text evidence="8">The sequence shown here is derived from an EMBL/GenBank/DDBJ whole genome shotgun (WGS) entry which is preliminary data.</text>
</comment>
<organism evidence="8 9">
    <name type="scientific">Pyruvatibacter mobilis</name>
    <dbReference type="NCBI Taxonomy" id="1712261"/>
    <lineage>
        <taxon>Bacteria</taxon>
        <taxon>Pseudomonadati</taxon>
        <taxon>Pseudomonadota</taxon>
        <taxon>Alphaproteobacteria</taxon>
        <taxon>Hyphomicrobiales</taxon>
        <taxon>Parvibaculaceae</taxon>
        <taxon>Pyruvatibacter</taxon>
    </lineage>
</organism>
<feature type="domain" description="Cytochrome c-type biogenesis protein H TPR" evidence="7">
    <location>
        <begin position="130"/>
        <end position="257"/>
    </location>
</feature>
<dbReference type="InterPro" id="IPR017560">
    <property type="entry name" value="Cyt_c_biogenesis_CcmI"/>
</dbReference>
<keyword evidence="6" id="KW-1133">Transmembrane helix</keyword>
<keyword evidence="2" id="KW-0677">Repeat</keyword>
<dbReference type="GO" id="GO:0005886">
    <property type="term" value="C:plasma membrane"/>
    <property type="evidence" value="ECO:0007669"/>
    <property type="project" value="TreeGrafter"/>
</dbReference>
<comment type="subcellular location">
    <subcellularLocation>
        <location evidence="1">Cell envelope</location>
    </subcellularLocation>
</comment>
<evidence type="ECO:0000256" key="2">
    <source>
        <dbReference type="ARBA" id="ARBA00022737"/>
    </source>
</evidence>
<feature type="region of interest" description="Disordered" evidence="5">
    <location>
        <begin position="279"/>
        <end position="300"/>
    </location>
</feature>
<dbReference type="PANTHER" id="PTHR47870">
    <property type="entry name" value="CYTOCHROME C-TYPE BIOGENESIS PROTEIN CCMH"/>
    <property type="match status" value="1"/>
</dbReference>
<evidence type="ECO:0000259" key="7">
    <source>
        <dbReference type="Pfam" id="PF23914"/>
    </source>
</evidence>
<keyword evidence="9" id="KW-1185">Reference proteome</keyword>
<protein>
    <submittedName>
        <fullName evidence="8">C-type cytochrome biogenesis protein CcmI</fullName>
    </submittedName>
</protein>
<dbReference type="GO" id="GO:0030313">
    <property type="term" value="C:cell envelope"/>
    <property type="evidence" value="ECO:0007669"/>
    <property type="project" value="UniProtKB-SubCell"/>
</dbReference>
<evidence type="ECO:0000313" key="8">
    <source>
        <dbReference type="EMBL" id="NBG95391.1"/>
    </source>
</evidence>
<dbReference type="SUPFAM" id="SSF48452">
    <property type="entry name" value="TPR-like"/>
    <property type="match status" value="1"/>
</dbReference>
<evidence type="ECO:0000256" key="4">
    <source>
        <dbReference type="ARBA" id="ARBA00022803"/>
    </source>
</evidence>
<dbReference type="Proteomes" id="UP000470384">
    <property type="component" value="Unassembled WGS sequence"/>
</dbReference>
<accession>A0A845QBH0</accession>
<evidence type="ECO:0000256" key="3">
    <source>
        <dbReference type="ARBA" id="ARBA00022748"/>
    </source>
</evidence>
<evidence type="ECO:0000256" key="5">
    <source>
        <dbReference type="SAM" id="MobiDB-lite"/>
    </source>
</evidence>
<evidence type="ECO:0000313" key="9">
    <source>
        <dbReference type="Proteomes" id="UP000470384"/>
    </source>
</evidence>
<dbReference type="Pfam" id="PF23914">
    <property type="entry name" value="TPR_CcmH_CycH"/>
    <property type="match status" value="1"/>
</dbReference>
<dbReference type="EMBL" id="WXYQ01000005">
    <property type="protein sequence ID" value="NBG95391.1"/>
    <property type="molecule type" value="Genomic_DNA"/>
</dbReference>
<sequence>MSGMLLFWIAAALLIIVSAALVLAPLRGPGRLRSRSESDVAVYRDQLDEVEQDLKRGLIGDAEAAAARTEISRRLLAADAARDAEKGTRTRAGTSFALIMVAAVPVLAVLFYLHGGAPGLPAQPFEARISKPPEEQNIEELVARVEQHLRANPEDADGWRVVAPIYARMGRFEDAADAYGRLVDIEGPSAELLASLGEALVFADEGLVGERTVAIFERALSLDPTLPQARYFLGLAAVQEGDTDEARAIWATLASDFGESSQWGQMALRSLAALDQPAVETAPGSAPAQAPATGPASEAGQAIADLPPEDRAAAIEAMVDNLDARLDAEGGPVDQWLRLMRARAVLQQEEQATDVLTRALSAFEGDEAARDRLLTEADALGLAPSED</sequence>
<dbReference type="PANTHER" id="PTHR47870:SF4">
    <property type="entry name" value="CYTOCHROME C-TYPE BIOGENESIS PROTEIN CYCH"/>
    <property type="match status" value="1"/>
</dbReference>
<reference evidence="8 9" key="1">
    <citation type="journal article" date="2016" name="Int. J. Syst. Evol. Microbiol.">
        <title>Pyruvatibacter mobilis gen. nov., sp. nov., a marine bacterium from the culture broth of Picochlorum sp. 122.</title>
        <authorList>
            <person name="Wang G."/>
            <person name="Tang M."/>
            <person name="Wu H."/>
            <person name="Dai S."/>
            <person name="Li T."/>
            <person name="Chen C."/>
            <person name="He H."/>
            <person name="Fan J."/>
            <person name="Xiang W."/>
            <person name="Li X."/>
        </authorList>
    </citation>
    <scope>NUCLEOTIDE SEQUENCE [LARGE SCALE GENOMIC DNA]</scope>
    <source>
        <strain evidence="8 9">GYP-11</strain>
    </source>
</reference>
<feature type="transmembrane region" description="Helical" evidence="6">
    <location>
        <begin position="6"/>
        <end position="26"/>
    </location>
</feature>
<dbReference type="AlphaFoldDB" id="A0A845QBH0"/>
<dbReference type="InterPro" id="IPR051263">
    <property type="entry name" value="C-type_cytochrome_biogenesis"/>
</dbReference>
<proteinExistence type="predicted"/>
<evidence type="ECO:0000256" key="1">
    <source>
        <dbReference type="ARBA" id="ARBA00004196"/>
    </source>
</evidence>
<name>A0A845QBH0_9HYPH</name>